<gene>
    <name evidence="1" type="ORF">CLOSYM_04164</name>
</gene>
<accession>A0ABC9TSF1</accession>
<proteinExistence type="predicted"/>
<dbReference type="EMBL" id="AWSU01000339">
    <property type="protein sequence ID" value="ERI74246.1"/>
    <property type="molecule type" value="Genomic_DNA"/>
</dbReference>
<sequence length="45" mass="5479">MSRKYFIYIIKRDWRLNLSSAVNPFIGFGGLCAERAGYRYILWWF</sequence>
<evidence type="ECO:0000313" key="2">
    <source>
        <dbReference type="Proteomes" id="UP000016491"/>
    </source>
</evidence>
<evidence type="ECO:0000313" key="1">
    <source>
        <dbReference type="EMBL" id="ERI74246.1"/>
    </source>
</evidence>
<dbReference type="AlphaFoldDB" id="A0ABC9TSF1"/>
<name>A0ABC9TSF1_CLOSY</name>
<comment type="caution">
    <text evidence="1">The sequence shown here is derived from an EMBL/GenBank/DDBJ whole genome shotgun (WGS) entry which is preliminary data.</text>
</comment>
<protein>
    <submittedName>
        <fullName evidence="1">Uncharacterized protein</fullName>
    </submittedName>
</protein>
<dbReference type="Proteomes" id="UP000016491">
    <property type="component" value="Unassembled WGS sequence"/>
</dbReference>
<reference evidence="1 2" key="1">
    <citation type="submission" date="2013-07" db="EMBL/GenBank/DDBJ databases">
        <authorList>
            <person name="Weinstock G."/>
            <person name="Sodergren E."/>
            <person name="Wylie T."/>
            <person name="Fulton L."/>
            <person name="Fulton R."/>
            <person name="Fronick C."/>
            <person name="O'Laughlin M."/>
            <person name="Godfrey J."/>
            <person name="Miner T."/>
            <person name="Herter B."/>
            <person name="Appelbaum E."/>
            <person name="Cordes M."/>
            <person name="Lek S."/>
            <person name="Wollam A."/>
            <person name="Pepin K.H."/>
            <person name="Palsikar V.B."/>
            <person name="Mitreva M."/>
            <person name="Wilson R.K."/>
        </authorList>
    </citation>
    <scope>NUCLEOTIDE SEQUENCE [LARGE SCALE GENOMIC DNA]</scope>
    <source>
        <strain evidence="1 2">ATCC 14940</strain>
    </source>
</reference>
<organism evidence="1 2">
    <name type="scientific">[Clostridium] symbiosum ATCC 14940</name>
    <dbReference type="NCBI Taxonomy" id="411472"/>
    <lineage>
        <taxon>Bacteria</taxon>
        <taxon>Bacillati</taxon>
        <taxon>Bacillota</taxon>
        <taxon>Clostridia</taxon>
        <taxon>Lachnospirales</taxon>
        <taxon>Lachnospiraceae</taxon>
        <taxon>Otoolea</taxon>
    </lineage>
</organism>